<evidence type="ECO:0000313" key="4">
    <source>
        <dbReference type="Proteomes" id="UP000000813"/>
    </source>
</evidence>
<dbReference type="Pfam" id="PF04014">
    <property type="entry name" value="MazE_antitoxin"/>
    <property type="match status" value="1"/>
</dbReference>
<reference evidence="3 4" key="2">
    <citation type="journal article" date="2001" name="Science">
        <title>Genome sequence of the plant pathogen and biotechnology agent Agrobacterium tumefaciens C58.</title>
        <authorList>
            <person name="Goodner B."/>
            <person name="Hinkle G."/>
            <person name="Gattung S."/>
            <person name="Miller N."/>
            <person name="Blanchard M."/>
            <person name="Qurollo B."/>
            <person name="Goldman B.S."/>
            <person name="Cao Y."/>
            <person name="Askenazi M."/>
            <person name="Halling C."/>
            <person name="Mullin L."/>
            <person name="Houmiel K."/>
            <person name="Gordon J."/>
            <person name="Vaudin M."/>
            <person name="Iartchouk O."/>
            <person name="Epp A."/>
            <person name="Liu F."/>
            <person name="Wollam C."/>
            <person name="Allinger M."/>
            <person name="Doughty D."/>
            <person name="Scott C."/>
            <person name="Lappas C."/>
            <person name="Markelz B."/>
            <person name="Flanagan C."/>
            <person name="Crowell C."/>
            <person name="Gurson J."/>
            <person name="Lomo C."/>
            <person name="Sear C."/>
            <person name="Strub G."/>
            <person name="Cielo C."/>
            <person name="Slater S."/>
        </authorList>
    </citation>
    <scope>NUCLEOTIDE SEQUENCE [LARGE SCALE GENOMIC DNA]</scope>
    <source>
        <strain evidence="4">C58 / ATCC 33970</strain>
    </source>
</reference>
<dbReference type="Gene3D" id="2.10.260.10">
    <property type="match status" value="1"/>
</dbReference>
<protein>
    <recommendedName>
        <fullName evidence="2">SpoVT-AbrB domain-containing protein</fullName>
    </recommendedName>
</protein>
<accession>A9CEJ2</accession>
<dbReference type="OrthoDB" id="9809003at2"/>
<dbReference type="STRING" id="176299.Atu3014"/>
<dbReference type="NCBIfam" id="TIGR01439">
    <property type="entry name" value="lp_hng_hel_AbrB"/>
    <property type="match status" value="1"/>
</dbReference>
<dbReference type="PIR" id="AH2926">
    <property type="entry name" value="AH2926"/>
</dbReference>
<dbReference type="HOGENOM" id="CLU_158484_5_1_5"/>
<gene>
    <name evidence="3" type="ordered locus">Atu3014</name>
</gene>
<evidence type="ECO:0000259" key="2">
    <source>
        <dbReference type="PROSITE" id="PS51740"/>
    </source>
</evidence>
<dbReference type="Proteomes" id="UP000000813">
    <property type="component" value="Chromosome linear"/>
</dbReference>
<evidence type="ECO:0000256" key="1">
    <source>
        <dbReference type="PROSITE-ProRule" id="PRU01076"/>
    </source>
</evidence>
<evidence type="ECO:0000313" key="3">
    <source>
        <dbReference type="EMBL" id="AAK90369.1"/>
    </source>
</evidence>
<reference evidence="3 4" key="1">
    <citation type="journal article" date="2001" name="Science">
        <title>The genome of the natural genetic engineer Agrobacterium tumefaciens C58.</title>
        <authorList>
            <person name="Wood D.W."/>
            <person name="Setubal J.C."/>
            <person name="Kaul R."/>
            <person name="Monks D.E."/>
            <person name="Kitajima J.P."/>
            <person name="Okura V.K."/>
            <person name="Zhou Y."/>
            <person name="Chen L."/>
            <person name="Wood G.E."/>
            <person name="Almeida N.F.Jr."/>
            <person name="Woo L."/>
            <person name="Chen Y."/>
            <person name="Paulsen I.T."/>
            <person name="Eisen J.A."/>
            <person name="Karp P.D."/>
            <person name="Bovee D.Sr."/>
            <person name="Chapman P."/>
            <person name="Clendenning J."/>
            <person name="Deatherage G."/>
            <person name="Gillet W."/>
            <person name="Grant C."/>
            <person name="Kutyavin T."/>
            <person name="Levy R."/>
            <person name="Li M.J."/>
            <person name="McClelland E."/>
            <person name="Palmieri A."/>
            <person name="Raymond C."/>
            <person name="Rouse G."/>
            <person name="Saenphimmachak C."/>
            <person name="Wu Z."/>
            <person name="Romero P."/>
            <person name="Gordon D."/>
            <person name="Zhang S."/>
            <person name="Yoo H."/>
            <person name="Tao Y."/>
            <person name="Biddle P."/>
            <person name="Jung M."/>
            <person name="Krespan W."/>
            <person name="Perry M."/>
            <person name="Gordon-Kamm B."/>
            <person name="Liao L."/>
            <person name="Kim S."/>
            <person name="Hendrick C."/>
            <person name="Zhao Z.Y."/>
            <person name="Dolan M."/>
            <person name="Chumley F."/>
            <person name="Tingey S.V."/>
            <person name="Tomb J.F."/>
            <person name="Gordon M.P."/>
            <person name="Olson M.V."/>
            <person name="Nester E.W."/>
        </authorList>
    </citation>
    <scope>NUCLEOTIDE SEQUENCE [LARGE SCALE GENOMIC DNA]</scope>
    <source>
        <strain evidence="4">C58 / ATCC 33970</strain>
    </source>
</reference>
<dbReference type="PIR" id="G98355">
    <property type="entry name" value="G98355"/>
</dbReference>
<dbReference type="KEGG" id="atu:Atu3014"/>
<dbReference type="PhylomeDB" id="A9CEJ2"/>
<feature type="domain" description="SpoVT-AbrB" evidence="2">
    <location>
        <begin position="10"/>
        <end position="56"/>
    </location>
</feature>
<dbReference type="GO" id="GO:0003677">
    <property type="term" value="F:DNA binding"/>
    <property type="evidence" value="ECO:0007669"/>
    <property type="project" value="UniProtKB-UniRule"/>
</dbReference>
<organism evidence="3 4">
    <name type="scientific">Agrobacterium fabrum (strain C58 / ATCC 33970)</name>
    <name type="common">Agrobacterium tumefaciens (strain C58)</name>
    <dbReference type="NCBI Taxonomy" id="176299"/>
    <lineage>
        <taxon>Bacteria</taxon>
        <taxon>Pseudomonadati</taxon>
        <taxon>Pseudomonadota</taxon>
        <taxon>Alphaproteobacteria</taxon>
        <taxon>Hyphomicrobiales</taxon>
        <taxon>Rhizobiaceae</taxon>
        <taxon>Rhizobium/Agrobacterium group</taxon>
        <taxon>Agrobacterium</taxon>
        <taxon>Agrobacterium tumefaciens complex</taxon>
    </lineage>
</organism>
<dbReference type="InterPro" id="IPR007159">
    <property type="entry name" value="SpoVT-AbrB_dom"/>
</dbReference>
<dbReference type="SMART" id="SM00966">
    <property type="entry name" value="SpoVT_AbrB"/>
    <property type="match status" value="1"/>
</dbReference>
<name>A9CEJ2_AGRFC</name>
<dbReference type="eggNOG" id="COG2002">
    <property type="taxonomic scope" value="Bacteria"/>
</dbReference>
<keyword evidence="1" id="KW-0238">DNA-binding</keyword>
<proteinExistence type="predicted"/>
<sequence>MVTTVLRKFDMTTTVTAKGQVTIPKAVRELLGISPGSSVDFVRAPDGRIVLVRADKKQPLTRFAKLRGHAGEGLGTDAIMALTRGDE</sequence>
<dbReference type="BioCyc" id="AGRO:ATU3014-MONOMER"/>
<dbReference type="AlphaFoldDB" id="A9CEJ2"/>
<dbReference type="EnsemblBacteria" id="AAK90369">
    <property type="protein sequence ID" value="AAK90369"/>
    <property type="gene ID" value="Atu3014"/>
</dbReference>
<dbReference type="EMBL" id="AE007870">
    <property type="protein sequence ID" value="AAK90369.1"/>
    <property type="molecule type" value="Genomic_DNA"/>
</dbReference>
<dbReference type="SUPFAM" id="SSF89447">
    <property type="entry name" value="AbrB/MazE/MraZ-like"/>
    <property type="match status" value="1"/>
</dbReference>
<dbReference type="InterPro" id="IPR037914">
    <property type="entry name" value="SpoVT-AbrB_sf"/>
</dbReference>
<dbReference type="PROSITE" id="PS51740">
    <property type="entry name" value="SPOVT_ABRB"/>
    <property type="match status" value="1"/>
</dbReference>
<dbReference type="PATRIC" id="fig|176299.10.peg.2853"/>
<keyword evidence="4" id="KW-1185">Reference proteome</keyword>